<accession>A0AAN6X6D5</accession>
<keyword evidence="2" id="KW-1185">Reference proteome</keyword>
<comment type="caution">
    <text evidence="1">The sequence shown here is derived from an EMBL/GenBank/DDBJ whole genome shotgun (WGS) entry which is preliminary data.</text>
</comment>
<dbReference type="Proteomes" id="UP001302126">
    <property type="component" value="Unassembled WGS sequence"/>
</dbReference>
<evidence type="ECO:0000313" key="1">
    <source>
        <dbReference type="EMBL" id="KAK4192962.1"/>
    </source>
</evidence>
<name>A0AAN6X6D5_9PEZI</name>
<reference evidence="1" key="1">
    <citation type="journal article" date="2023" name="Mol. Phylogenet. Evol.">
        <title>Genome-scale phylogeny and comparative genomics of the fungal order Sordariales.</title>
        <authorList>
            <person name="Hensen N."/>
            <person name="Bonometti L."/>
            <person name="Westerberg I."/>
            <person name="Brannstrom I.O."/>
            <person name="Guillou S."/>
            <person name="Cros-Aarteil S."/>
            <person name="Calhoun S."/>
            <person name="Haridas S."/>
            <person name="Kuo A."/>
            <person name="Mondo S."/>
            <person name="Pangilinan J."/>
            <person name="Riley R."/>
            <person name="LaButti K."/>
            <person name="Andreopoulos B."/>
            <person name="Lipzen A."/>
            <person name="Chen C."/>
            <person name="Yan M."/>
            <person name="Daum C."/>
            <person name="Ng V."/>
            <person name="Clum A."/>
            <person name="Steindorff A."/>
            <person name="Ohm R.A."/>
            <person name="Martin F."/>
            <person name="Silar P."/>
            <person name="Natvig D.O."/>
            <person name="Lalanne C."/>
            <person name="Gautier V."/>
            <person name="Ament-Velasquez S.L."/>
            <person name="Kruys A."/>
            <person name="Hutchinson M.I."/>
            <person name="Powell A.J."/>
            <person name="Barry K."/>
            <person name="Miller A.N."/>
            <person name="Grigoriev I.V."/>
            <person name="Debuchy R."/>
            <person name="Gladieux P."/>
            <person name="Hiltunen Thoren M."/>
            <person name="Johannesson H."/>
        </authorList>
    </citation>
    <scope>NUCLEOTIDE SEQUENCE</scope>
    <source>
        <strain evidence="1">PSN309</strain>
    </source>
</reference>
<organism evidence="1 2">
    <name type="scientific">Podospora australis</name>
    <dbReference type="NCBI Taxonomy" id="1536484"/>
    <lineage>
        <taxon>Eukaryota</taxon>
        <taxon>Fungi</taxon>
        <taxon>Dikarya</taxon>
        <taxon>Ascomycota</taxon>
        <taxon>Pezizomycotina</taxon>
        <taxon>Sordariomycetes</taxon>
        <taxon>Sordariomycetidae</taxon>
        <taxon>Sordariales</taxon>
        <taxon>Podosporaceae</taxon>
        <taxon>Podospora</taxon>
    </lineage>
</organism>
<dbReference type="AlphaFoldDB" id="A0AAN6X6D5"/>
<evidence type="ECO:0000313" key="2">
    <source>
        <dbReference type="Proteomes" id="UP001302126"/>
    </source>
</evidence>
<protein>
    <submittedName>
        <fullName evidence="1">Uncharacterized protein</fullName>
    </submittedName>
</protein>
<sequence length="231" mass="25639">MFQALISRSLVMLGWNRLLKSPTGPVCGRLLGKFLLALSHRLAVVDHRHSADTCPSSLNGQSDKCPGIHWVLGVLRIADVVVSTISALQRFGPLPPIGGEGGRRSIVDSREFETLRLGSREPVSGFELLWEAQSLLATTGEDQSGGERATRYLSSYDAVAQVRKLVVWSERTYYRRLWWCGTEAGRELLYMIVSSEEAAQVCVLSIWQSELSLSRSRPGSPCICPQDIFKF</sequence>
<reference evidence="1" key="2">
    <citation type="submission" date="2023-05" db="EMBL/GenBank/DDBJ databases">
        <authorList>
            <consortium name="Lawrence Berkeley National Laboratory"/>
            <person name="Steindorff A."/>
            <person name="Hensen N."/>
            <person name="Bonometti L."/>
            <person name="Westerberg I."/>
            <person name="Brannstrom I.O."/>
            <person name="Guillou S."/>
            <person name="Cros-Aarteil S."/>
            <person name="Calhoun S."/>
            <person name="Haridas S."/>
            <person name="Kuo A."/>
            <person name="Mondo S."/>
            <person name="Pangilinan J."/>
            <person name="Riley R."/>
            <person name="Labutti K."/>
            <person name="Andreopoulos B."/>
            <person name="Lipzen A."/>
            <person name="Chen C."/>
            <person name="Yanf M."/>
            <person name="Daum C."/>
            <person name="Ng V."/>
            <person name="Clum A."/>
            <person name="Ohm R."/>
            <person name="Martin F."/>
            <person name="Silar P."/>
            <person name="Natvig D."/>
            <person name="Lalanne C."/>
            <person name="Gautier V."/>
            <person name="Ament-Velasquez S.L."/>
            <person name="Kruys A."/>
            <person name="Hutchinson M.I."/>
            <person name="Powell A.J."/>
            <person name="Barry K."/>
            <person name="Miller A.N."/>
            <person name="Grigoriev I.V."/>
            <person name="Debuchy R."/>
            <person name="Gladieux P."/>
            <person name="Thoren M.H."/>
            <person name="Johannesson H."/>
        </authorList>
    </citation>
    <scope>NUCLEOTIDE SEQUENCE</scope>
    <source>
        <strain evidence="1">PSN309</strain>
    </source>
</reference>
<gene>
    <name evidence="1" type="ORF">QBC35DRAFT_160599</name>
</gene>
<proteinExistence type="predicted"/>
<dbReference type="EMBL" id="MU864352">
    <property type="protein sequence ID" value="KAK4192962.1"/>
    <property type="molecule type" value="Genomic_DNA"/>
</dbReference>